<name>A0ABR2UQW3_9PEZI</name>
<dbReference type="Proteomes" id="UP001408356">
    <property type="component" value="Unassembled WGS sequence"/>
</dbReference>
<accession>A0ABR2UQW3</accession>
<evidence type="ECO:0000313" key="3">
    <source>
        <dbReference type="EMBL" id="KAK9416714.1"/>
    </source>
</evidence>
<comment type="similarity">
    <text evidence="1">Belongs to the iron/ascorbate-dependent oxidoreductase family.</text>
</comment>
<dbReference type="Pfam" id="PF03171">
    <property type="entry name" value="2OG-FeII_Oxy"/>
    <property type="match status" value="1"/>
</dbReference>
<dbReference type="Gene3D" id="2.60.120.330">
    <property type="entry name" value="B-lactam Antibiotic, Isopenicillin N Synthase, Chain"/>
    <property type="match status" value="1"/>
</dbReference>
<gene>
    <name evidence="3" type="ORF">SUNI508_09412</name>
</gene>
<organism evidence="3 4">
    <name type="scientific">Seiridium unicorne</name>
    <dbReference type="NCBI Taxonomy" id="138068"/>
    <lineage>
        <taxon>Eukaryota</taxon>
        <taxon>Fungi</taxon>
        <taxon>Dikarya</taxon>
        <taxon>Ascomycota</taxon>
        <taxon>Pezizomycotina</taxon>
        <taxon>Sordariomycetes</taxon>
        <taxon>Xylariomycetidae</taxon>
        <taxon>Amphisphaeriales</taxon>
        <taxon>Sporocadaceae</taxon>
        <taxon>Seiridium</taxon>
    </lineage>
</organism>
<evidence type="ECO:0000313" key="4">
    <source>
        <dbReference type="Proteomes" id="UP001408356"/>
    </source>
</evidence>
<dbReference type="EMBL" id="JARVKF010000404">
    <property type="protein sequence ID" value="KAK9416714.1"/>
    <property type="molecule type" value="Genomic_DNA"/>
</dbReference>
<reference evidence="3 4" key="1">
    <citation type="journal article" date="2024" name="J. Plant Pathol.">
        <title>Sequence and assembly of the genome of Seiridium unicorne, isolate CBS 538.82, causal agent of cypress canker disease.</title>
        <authorList>
            <person name="Scali E."/>
            <person name="Rocca G.D."/>
            <person name="Danti R."/>
            <person name="Garbelotto M."/>
            <person name="Barberini S."/>
            <person name="Baroncelli R."/>
            <person name="Emiliani G."/>
        </authorList>
    </citation>
    <scope>NUCLEOTIDE SEQUENCE [LARGE SCALE GENOMIC DNA]</scope>
    <source>
        <strain evidence="3 4">BM-138-508</strain>
    </source>
</reference>
<evidence type="ECO:0000259" key="2">
    <source>
        <dbReference type="Pfam" id="PF03171"/>
    </source>
</evidence>
<proteinExistence type="inferred from homology"/>
<feature type="domain" description="Isopenicillin N synthase-like Fe(2+) 2OG dioxygenase" evidence="2">
    <location>
        <begin position="134"/>
        <end position="224"/>
    </location>
</feature>
<dbReference type="PANTHER" id="PTHR47990">
    <property type="entry name" value="2-OXOGLUTARATE (2OG) AND FE(II)-DEPENDENT OXYGENASE SUPERFAMILY PROTEIN-RELATED"/>
    <property type="match status" value="1"/>
</dbReference>
<dbReference type="InterPro" id="IPR044861">
    <property type="entry name" value="IPNS-like_FE2OG_OXY"/>
</dbReference>
<protein>
    <submittedName>
        <fullName evidence="3">Clavaminate synthase-like protein</fullName>
    </submittedName>
</protein>
<keyword evidence="4" id="KW-1185">Reference proteome</keyword>
<comment type="caution">
    <text evidence="3">The sequence shown here is derived from an EMBL/GenBank/DDBJ whole genome shotgun (WGS) entry which is preliminary data.</text>
</comment>
<dbReference type="InterPro" id="IPR027443">
    <property type="entry name" value="IPNS-like_sf"/>
</dbReference>
<sequence>MTRELGRSIVAMAYELEALSHQAFRIPLEEKLEEAVAKYRSLFGYKATGIVAQHDAHKRRDRAEFLNLSKDDILGQHETDPYPLIFQNIRPMISDYMRKMAVRHKLQCTSGDHQRLSLAPGDREAAETGLTRSEPDTKINTFANTDFGSITLLFNWIGDLQIEERDTKSWDWVLPIPGSAIIKLGDAMVEFSGGRVSAGKHRVMAAPGDQAPYNRYSVDYFIRPEKDVVLEALTAGALRKPESER</sequence>
<dbReference type="SUPFAM" id="SSF51197">
    <property type="entry name" value="Clavaminate synthase-like"/>
    <property type="match status" value="1"/>
</dbReference>
<evidence type="ECO:0000256" key="1">
    <source>
        <dbReference type="ARBA" id="ARBA00008056"/>
    </source>
</evidence>
<dbReference type="InterPro" id="IPR050231">
    <property type="entry name" value="Iron_ascorbate_oxido_reductase"/>
</dbReference>